<accession>A0A1U6II47</accession>
<evidence type="ECO:0000313" key="2">
    <source>
        <dbReference type="Proteomes" id="UP000190989"/>
    </source>
</evidence>
<organism evidence="1 2">
    <name type="scientific">Novosphingobium mathurense</name>
    <dbReference type="NCBI Taxonomy" id="428990"/>
    <lineage>
        <taxon>Bacteria</taxon>
        <taxon>Pseudomonadati</taxon>
        <taxon>Pseudomonadota</taxon>
        <taxon>Alphaproteobacteria</taxon>
        <taxon>Sphingomonadales</taxon>
        <taxon>Sphingomonadaceae</taxon>
        <taxon>Novosphingobium</taxon>
    </lineage>
</organism>
<reference evidence="2" key="1">
    <citation type="submission" date="2017-02" db="EMBL/GenBank/DDBJ databases">
        <authorList>
            <person name="Varghese N."/>
            <person name="Submissions S."/>
        </authorList>
    </citation>
    <scope>NUCLEOTIDE SEQUENCE [LARGE SCALE GENOMIC DNA]</scope>
    <source>
        <strain evidence="2">SM117</strain>
    </source>
</reference>
<dbReference type="AlphaFoldDB" id="A0A1U6II47"/>
<dbReference type="RefSeq" id="WP_176168100.1">
    <property type="nucleotide sequence ID" value="NZ_FVZE01000007.1"/>
</dbReference>
<protein>
    <recommendedName>
        <fullName evidence="3">Looped-hinge helix DNA binding domain-containing protein, AbrB family</fullName>
    </recommendedName>
</protein>
<dbReference type="STRING" id="428990.SAMN06295987_10719"/>
<gene>
    <name evidence="1" type="ORF">SAMN06295987_10719</name>
</gene>
<dbReference type="Proteomes" id="UP000190989">
    <property type="component" value="Unassembled WGS sequence"/>
</dbReference>
<name>A0A1U6II47_9SPHN</name>
<evidence type="ECO:0000313" key="1">
    <source>
        <dbReference type="EMBL" id="SLK07670.1"/>
    </source>
</evidence>
<dbReference type="EMBL" id="FVZE01000007">
    <property type="protein sequence ID" value="SLK07670.1"/>
    <property type="molecule type" value="Genomic_DNA"/>
</dbReference>
<keyword evidence="2" id="KW-1185">Reference proteome</keyword>
<sequence>MRQDKIVPIDANGEFQLPDDVMARQGWRPGSRLVAELVPGGLLLKDAPPEDGPDGGRS</sequence>
<evidence type="ECO:0008006" key="3">
    <source>
        <dbReference type="Google" id="ProtNLM"/>
    </source>
</evidence>
<proteinExistence type="predicted"/>